<protein>
    <submittedName>
        <fullName evidence="1">Uncharacterized protein</fullName>
    </submittedName>
</protein>
<gene>
    <name evidence="1" type="ORF">SDC9_168339</name>
</gene>
<name>A0A645G4W9_9ZZZZ</name>
<dbReference type="EMBL" id="VSSQ01068821">
    <property type="protein sequence ID" value="MPN20960.1"/>
    <property type="molecule type" value="Genomic_DNA"/>
</dbReference>
<accession>A0A645G4W9</accession>
<evidence type="ECO:0000313" key="1">
    <source>
        <dbReference type="EMBL" id="MPN20960.1"/>
    </source>
</evidence>
<proteinExistence type="predicted"/>
<comment type="caution">
    <text evidence="1">The sequence shown here is derived from an EMBL/GenBank/DDBJ whole genome shotgun (WGS) entry which is preliminary data.</text>
</comment>
<dbReference type="AlphaFoldDB" id="A0A645G4W9"/>
<sequence length="106" mass="10857">MFNASTIADIIFGISAMSAGSADIIPLTSASKISQPADTKSGNISATFCTIPLTAVINDVISVGRFCCIPSANADNKFIPKSIAIGINSEPIVKILLIPATTVSSN</sequence>
<organism evidence="1">
    <name type="scientific">bioreactor metagenome</name>
    <dbReference type="NCBI Taxonomy" id="1076179"/>
    <lineage>
        <taxon>unclassified sequences</taxon>
        <taxon>metagenomes</taxon>
        <taxon>ecological metagenomes</taxon>
    </lineage>
</organism>
<reference evidence="1" key="1">
    <citation type="submission" date="2019-08" db="EMBL/GenBank/DDBJ databases">
        <authorList>
            <person name="Kucharzyk K."/>
            <person name="Murdoch R.W."/>
            <person name="Higgins S."/>
            <person name="Loffler F."/>
        </authorList>
    </citation>
    <scope>NUCLEOTIDE SEQUENCE</scope>
</reference>